<reference evidence="1 2" key="1">
    <citation type="journal article" date="2019" name="Int. J. Syst. Evol. Microbiol.">
        <title>The Global Catalogue of Microorganisms (GCM) 10K type strain sequencing project: providing services to taxonomists for standard genome sequencing and annotation.</title>
        <authorList>
            <consortium name="The Broad Institute Genomics Platform"/>
            <consortium name="The Broad Institute Genome Sequencing Center for Infectious Disease"/>
            <person name="Wu L."/>
            <person name="Ma J."/>
        </authorList>
    </citation>
    <scope>NUCLEOTIDE SEQUENCE [LARGE SCALE GENOMIC DNA]</scope>
    <source>
        <strain evidence="1 2">JCM 6922</strain>
    </source>
</reference>
<accession>A0ABN3JFL8</accession>
<proteinExistence type="predicted"/>
<dbReference type="PANTHER" id="PTHR34387">
    <property type="entry name" value="SLR1258 PROTEIN"/>
    <property type="match status" value="1"/>
</dbReference>
<dbReference type="Gene3D" id="3.30.110.170">
    <property type="entry name" value="Protein of unknown function (DUF541), domain 1"/>
    <property type="match status" value="1"/>
</dbReference>
<dbReference type="Gene3D" id="3.30.70.2970">
    <property type="entry name" value="Protein of unknown function (DUF541), domain 2"/>
    <property type="match status" value="1"/>
</dbReference>
<sequence>MPGVPGCFNARMTETIREPWGLSVFGAGSVRVEPQLVRVRLAVDVLKPSPDEAFREAGAAVARLREALRRHGIPDSAVSGSRLKLSSEYDGYGGERTFAGYRCRASYAVEAEALDYLQQLIVDAVEAGAHHIDHVEFDVRDKPGLRDEARRRAVAAARRKAEVYAEAAGVRLGPVVHIQDVDAESYEFGQRRGHGGGGGGSAGDLAPGMVEVSAGVVMGFALGR</sequence>
<evidence type="ECO:0000313" key="2">
    <source>
        <dbReference type="Proteomes" id="UP001500460"/>
    </source>
</evidence>
<comment type="caution">
    <text evidence="1">The sequence shown here is derived from an EMBL/GenBank/DDBJ whole genome shotgun (WGS) entry which is preliminary data.</text>
</comment>
<dbReference type="Proteomes" id="UP001500460">
    <property type="component" value="Unassembled WGS sequence"/>
</dbReference>
<evidence type="ECO:0000313" key="1">
    <source>
        <dbReference type="EMBL" id="GAA2428860.1"/>
    </source>
</evidence>
<dbReference type="EMBL" id="BAAATK010000007">
    <property type="protein sequence ID" value="GAA2428860.1"/>
    <property type="molecule type" value="Genomic_DNA"/>
</dbReference>
<dbReference type="InterPro" id="IPR052022">
    <property type="entry name" value="26kDa_periplasmic_antigen"/>
</dbReference>
<organism evidence="1 2">
    <name type="scientific">Streptomyces glaucus</name>
    <dbReference type="NCBI Taxonomy" id="284029"/>
    <lineage>
        <taxon>Bacteria</taxon>
        <taxon>Bacillati</taxon>
        <taxon>Actinomycetota</taxon>
        <taxon>Actinomycetes</taxon>
        <taxon>Kitasatosporales</taxon>
        <taxon>Streptomycetaceae</taxon>
        <taxon>Streptomyces</taxon>
    </lineage>
</organism>
<name>A0ABN3JFL8_9ACTN</name>
<gene>
    <name evidence="1" type="ORF">GCM10010421_15930</name>
</gene>
<keyword evidence="2" id="KW-1185">Reference proteome</keyword>
<protein>
    <submittedName>
        <fullName evidence="1">SIMPL domain-containing protein</fullName>
    </submittedName>
</protein>
<dbReference type="Pfam" id="PF04402">
    <property type="entry name" value="SIMPL"/>
    <property type="match status" value="1"/>
</dbReference>
<dbReference type="InterPro" id="IPR007497">
    <property type="entry name" value="SIMPL/DUF541"/>
</dbReference>
<dbReference type="PANTHER" id="PTHR34387:SF1">
    <property type="entry name" value="PERIPLASMIC IMMUNOGENIC PROTEIN"/>
    <property type="match status" value="1"/>
</dbReference>